<dbReference type="InParanoid" id="L5L675"/>
<dbReference type="EMBL" id="KB030306">
    <property type="protein sequence ID" value="ELK18776.1"/>
    <property type="molecule type" value="Genomic_DNA"/>
</dbReference>
<sequence>MEDRGGGGGHASEGSVFCTCSNEGGNTKGKRSHLRIVTVPTSGPLVSPAWWGPGKDGRSTPPRSAMQQAGKTMRISLHIEFHSDETAFTALLNNCGLMTKILQVTAESNDRARIRKVIPELLWTLKCRDFEGCLPKSRQEHRGMTCPLET</sequence>
<accession>L5L675</accession>
<keyword evidence="2" id="KW-1185">Reference proteome</keyword>
<protein>
    <submittedName>
        <fullName evidence="1">Uncharacterized protein</fullName>
    </submittedName>
</protein>
<organism evidence="1 2">
    <name type="scientific">Pteropus alecto</name>
    <name type="common">Black flying fox</name>
    <dbReference type="NCBI Taxonomy" id="9402"/>
    <lineage>
        <taxon>Eukaryota</taxon>
        <taxon>Metazoa</taxon>
        <taxon>Chordata</taxon>
        <taxon>Craniata</taxon>
        <taxon>Vertebrata</taxon>
        <taxon>Euteleostomi</taxon>
        <taxon>Mammalia</taxon>
        <taxon>Eutheria</taxon>
        <taxon>Laurasiatheria</taxon>
        <taxon>Chiroptera</taxon>
        <taxon>Yinpterochiroptera</taxon>
        <taxon>Pteropodoidea</taxon>
        <taxon>Pteropodidae</taxon>
        <taxon>Pteropodinae</taxon>
        <taxon>Pteropus</taxon>
    </lineage>
</organism>
<dbReference type="AlphaFoldDB" id="L5L675"/>
<proteinExistence type="predicted"/>
<evidence type="ECO:0000313" key="2">
    <source>
        <dbReference type="Proteomes" id="UP000010552"/>
    </source>
</evidence>
<evidence type="ECO:0000313" key="1">
    <source>
        <dbReference type="EMBL" id="ELK18776.1"/>
    </source>
</evidence>
<name>L5L675_PTEAL</name>
<reference evidence="2" key="1">
    <citation type="journal article" date="2013" name="Science">
        <title>Comparative analysis of bat genomes provides insight into the evolution of flight and immunity.</title>
        <authorList>
            <person name="Zhang G."/>
            <person name="Cowled C."/>
            <person name="Shi Z."/>
            <person name="Huang Z."/>
            <person name="Bishop-Lilly K.A."/>
            <person name="Fang X."/>
            <person name="Wynne J.W."/>
            <person name="Xiong Z."/>
            <person name="Baker M.L."/>
            <person name="Zhao W."/>
            <person name="Tachedjian M."/>
            <person name="Zhu Y."/>
            <person name="Zhou P."/>
            <person name="Jiang X."/>
            <person name="Ng J."/>
            <person name="Yang L."/>
            <person name="Wu L."/>
            <person name="Xiao J."/>
            <person name="Feng Y."/>
            <person name="Chen Y."/>
            <person name="Sun X."/>
            <person name="Zhang Y."/>
            <person name="Marsh G.A."/>
            <person name="Crameri G."/>
            <person name="Broder C.C."/>
            <person name="Frey K.G."/>
            <person name="Wang L.F."/>
            <person name="Wang J."/>
        </authorList>
    </citation>
    <scope>NUCLEOTIDE SEQUENCE [LARGE SCALE GENOMIC DNA]</scope>
</reference>
<gene>
    <name evidence="1" type="ORF">PAL_GLEAN10006880</name>
</gene>
<dbReference type="Proteomes" id="UP000010552">
    <property type="component" value="Unassembled WGS sequence"/>
</dbReference>